<dbReference type="EMBL" id="CP014671">
    <property type="protein sequence ID" value="ANX05528.1"/>
    <property type="molecule type" value="Genomic_DNA"/>
</dbReference>
<proteinExistence type="inferred from homology"/>
<comment type="similarity">
    <text evidence="1">Belongs to the AdoMet synthetase 2 family.</text>
</comment>
<dbReference type="AlphaFoldDB" id="A0A1B1YXQ2"/>
<protein>
    <submittedName>
        <fullName evidence="2">S-adenosylmethionine synthetase</fullName>
    </submittedName>
</protein>
<dbReference type="Gene3D" id="3.30.300.10">
    <property type="match status" value="1"/>
</dbReference>
<organism evidence="2 3">
    <name type="scientific">Immundisolibacter cernigliae</name>
    <dbReference type="NCBI Taxonomy" id="1810504"/>
    <lineage>
        <taxon>Bacteria</taxon>
        <taxon>Pseudomonadati</taxon>
        <taxon>Pseudomonadota</taxon>
        <taxon>Gammaproteobacteria</taxon>
        <taxon>Immundisolibacterales</taxon>
        <taxon>Immundisolibacteraceae</taxon>
        <taxon>Immundisolibacter</taxon>
    </lineage>
</organism>
<dbReference type="InterPro" id="IPR042544">
    <property type="entry name" value="AdoMet_synthase_3"/>
</dbReference>
<accession>A0A1B1YXQ2</accession>
<dbReference type="InterPro" id="IPR042543">
    <property type="entry name" value="AdoMet_synthase_2"/>
</dbReference>
<dbReference type="PANTHER" id="PTHR36697">
    <property type="entry name" value="S-ADENOSYLMETHIONINE SYNTHASE"/>
    <property type="match status" value="1"/>
</dbReference>
<dbReference type="InParanoid" id="A0A1B1YXQ2"/>
<dbReference type="Proteomes" id="UP000092952">
    <property type="component" value="Chromosome"/>
</dbReference>
<gene>
    <name evidence="2" type="ORF">PG2T_06765</name>
</gene>
<name>A0A1B1YXQ2_9GAMM</name>
<dbReference type="Gene3D" id="3.30.300.280">
    <property type="entry name" value="S-adenosylmethionine synthetase, C-terminal domain"/>
    <property type="match status" value="1"/>
</dbReference>
<dbReference type="NCBIfam" id="NF003366">
    <property type="entry name" value="PRK04439.1-5"/>
    <property type="match status" value="1"/>
</dbReference>
<reference evidence="3" key="1">
    <citation type="submission" date="2016-03" db="EMBL/GenBank/DDBJ databases">
        <title>Complete genome sequence of Solimmundus cernigliae, representing a novel lineage of polycyclic aromatic hydrocarbon degraders within the Gammaproteobacteria.</title>
        <authorList>
            <person name="Singleton D.R."/>
            <person name="Dickey A.N."/>
            <person name="Scholl E.H."/>
            <person name="Wright F.A."/>
            <person name="Aitken M.D."/>
        </authorList>
    </citation>
    <scope>NUCLEOTIDE SEQUENCE [LARGE SCALE GENOMIC DNA]</scope>
    <source>
        <strain evidence="3">TR3.2</strain>
    </source>
</reference>
<dbReference type="STRING" id="1810504.PG2T_06765"/>
<evidence type="ECO:0000256" key="1">
    <source>
        <dbReference type="ARBA" id="ARBA00006892"/>
    </source>
</evidence>
<dbReference type="Pfam" id="PF01941">
    <property type="entry name" value="AdoMet_Synthase"/>
    <property type="match status" value="1"/>
</dbReference>
<dbReference type="Gene3D" id="3.30.300.340">
    <property type="entry name" value="S-adenosylmethionine synthetase, N-terminal domain"/>
    <property type="match status" value="1"/>
</dbReference>
<evidence type="ECO:0000313" key="2">
    <source>
        <dbReference type="EMBL" id="ANX05528.1"/>
    </source>
</evidence>
<dbReference type="KEGG" id="gbi:PG2T_06765"/>
<evidence type="ECO:0000313" key="3">
    <source>
        <dbReference type="Proteomes" id="UP000092952"/>
    </source>
</evidence>
<sequence length="394" mass="41710">MAPDTRFVVTRRDPGLTGGMAVEICEHKGVGHPDSICDGVAEAVSRALCRAYLSAYGAVQHYNVDKALLVGGESAPRFGGGRLIVPLRLIVCGRATALPDVAIEDLVRAAALDYLRAHLRCNPATFTVESAVRSGSPNLRRVIDGTAVHLANDTSFGAGYAPYSRLERTVLDIAEVLRLDDFRRVFPAAGDDYKIMGARVGDDIRVTVALALVDRAVENVAHYFDVKQAMREHVRAATGVSGALVFNALDDPAARDESGLYLTVTGLSAEHGDDGQVGRGNRVNGLITPLRTMSLEASAGKNAIVHVGKLYNVLALELARALCMDVPGVAGAAVQVLSTIGQPVESPALVVLELAAAESVFEAARERAVAIARERLADVGGLTERLIQGAVRVF</sequence>
<dbReference type="PANTHER" id="PTHR36697:SF1">
    <property type="entry name" value="S-ADENOSYLMETHIONINE SYNTHASE"/>
    <property type="match status" value="1"/>
</dbReference>
<keyword evidence="3" id="KW-1185">Reference proteome</keyword>
<dbReference type="InterPro" id="IPR027790">
    <property type="entry name" value="AdoMet_synthase_2_family"/>
</dbReference>